<feature type="region of interest" description="Disordered" evidence="7">
    <location>
        <begin position="222"/>
        <end position="281"/>
    </location>
</feature>
<evidence type="ECO:0000313" key="10">
    <source>
        <dbReference type="Proteomes" id="UP001551210"/>
    </source>
</evidence>
<dbReference type="GO" id="GO:0016301">
    <property type="term" value="F:kinase activity"/>
    <property type="evidence" value="ECO:0007669"/>
    <property type="project" value="UniProtKB-KW"/>
</dbReference>
<evidence type="ECO:0000256" key="6">
    <source>
        <dbReference type="ARBA" id="ARBA00022840"/>
    </source>
</evidence>
<evidence type="ECO:0000256" key="2">
    <source>
        <dbReference type="ARBA" id="ARBA00022527"/>
    </source>
</evidence>
<evidence type="ECO:0000256" key="3">
    <source>
        <dbReference type="ARBA" id="ARBA00022679"/>
    </source>
</evidence>
<keyword evidence="4" id="KW-0547">Nucleotide-binding</keyword>
<sequence length="339" mass="34800">MTVIAGRYRLLDVLAEGTAGTVWRALDETSGHDVALKEFHAPAGLPADELPLLYARREREARAAGRITHPSVVRVLGVATEDGRPWVVTELVRGLTLAETLEAGPLPPREAARVGAEVLAALRAGRKAGAPHRGAGPEHVILANDGRVVMTGFGAAPEDDPGPEAELRSLGALLGAAASSPPSADDRTEALRAVIEGLSRQEPSGTPADVDPERALTAERELRRIATGGARPVRRETSSTPPGDGPGRREEHRDDDGKGNGRPGAVSSASPSRGTQPPRRGHVLLAGTIGALLIAGALTYQAVRDDERGPGPGPSGVTSTAPTGPGATGAGVGAVTPRS</sequence>
<keyword evidence="5 9" id="KW-0418">Kinase</keyword>
<dbReference type="Gene3D" id="1.10.510.10">
    <property type="entry name" value="Transferase(Phosphotransferase) domain 1"/>
    <property type="match status" value="1"/>
</dbReference>
<dbReference type="PANTHER" id="PTHR43289:SF6">
    <property type="entry name" value="SERINE_THREONINE-PROTEIN KINASE NEKL-3"/>
    <property type="match status" value="1"/>
</dbReference>
<feature type="region of interest" description="Disordered" evidence="7">
    <location>
        <begin position="303"/>
        <end position="339"/>
    </location>
</feature>
<evidence type="ECO:0000256" key="7">
    <source>
        <dbReference type="SAM" id="MobiDB-lite"/>
    </source>
</evidence>
<name>A0ABV3CVZ6_STREX</name>
<dbReference type="SUPFAM" id="SSF56112">
    <property type="entry name" value="Protein kinase-like (PK-like)"/>
    <property type="match status" value="1"/>
</dbReference>
<keyword evidence="2" id="KW-0723">Serine/threonine-protein kinase</keyword>
<dbReference type="Gene3D" id="3.30.200.20">
    <property type="entry name" value="Phosphorylase Kinase, domain 1"/>
    <property type="match status" value="1"/>
</dbReference>
<gene>
    <name evidence="9" type="ORF">AB0A76_14460</name>
</gene>
<keyword evidence="3" id="KW-0808">Transferase</keyword>
<evidence type="ECO:0000256" key="4">
    <source>
        <dbReference type="ARBA" id="ARBA00022741"/>
    </source>
</evidence>
<feature type="compositionally biased region" description="Low complexity" evidence="7">
    <location>
        <begin position="315"/>
        <end position="325"/>
    </location>
</feature>
<evidence type="ECO:0000313" key="9">
    <source>
        <dbReference type="EMBL" id="MEU7294391.1"/>
    </source>
</evidence>
<evidence type="ECO:0000256" key="1">
    <source>
        <dbReference type="ARBA" id="ARBA00012513"/>
    </source>
</evidence>
<dbReference type="EC" id="2.7.11.1" evidence="1"/>
<dbReference type="RefSeq" id="WP_359207298.1">
    <property type="nucleotide sequence ID" value="NZ_JBEZAM010000015.1"/>
</dbReference>
<dbReference type="Pfam" id="PF00069">
    <property type="entry name" value="Pkinase"/>
    <property type="match status" value="1"/>
</dbReference>
<keyword evidence="10" id="KW-1185">Reference proteome</keyword>
<dbReference type="PANTHER" id="PTHR43289">
    <property type="entry name" value="MITOGEN-ACTIVATED PROTEIN KINASE KINASE KINASE 20-RELATED"/>
    <property type="match status" value="1"/>
</dbReference>
<organism evidence="9 10">
    <name type="scientific">Streptomyces exfoliatus</name>
    <name type="common">Streptomyces hydrogenans</name>
    <dbReference type="NCBI Taxonomy" id="1905"/>
    <lineage>
        <taxon>Bacteria</taxon>
        <taxon>Bacillati</taxon>
        <taxon>Actinomycetota</taxon>
        <taxon>Actinomycetes</taxon>
        <taxon>Kitasatosporales</taxon>
        <taxon>Streptomycetaceae</taxon>
        <taxon>Streptomyces</taxon>
    </lineage>
</organism>
<evidence type="ECO:0000259" key="8">
    <source>
        <dbReference type="PROSITE" id="PS50011"/>
    </source>
</evidence>
<dbReference type="InterPro" id="IPR011009">
    <property type="entry name" value="Kinase-like_dom_sf"/>
</dbReference>
<dbReference type="Proteomes" id="UP001551210">
    <property type="component" value="Unassembled WGS sequence"/>
</dbReference>
<keyword evidence="6" id="KW-0067">ATP-binding</keyword>
<evidence type="ECO:0000256" key="5">
    <source>
        <dbReference type="ARBA" id="ARBA00022777"/>
    </source>
</evidence>
<dbReference type="PROSITE" id="PS50011">
    <property type="entry name" value="PROTEIN_KINASE_DOM"/>
    <property type="match status" value="1"/>
</dbReference>
<accession>A0ABV3CVZ6</accession>
<dbReference type="EMBL" id="JBEZAM010000015">
    <property type="protein sequence ID" value="MEU7294391.1"/>
    <property type="molecule type" value="Genomic_DNA"/>
</dbReference>
<protein>
    <recommendedName>
        <fullName evidence="1">non-specific serine/threonine protein kinase</fullName>
        <ecNumber evidence="1">2.7.11.1</ecNumber>
    </recommendedName>
</protein>
<proteinExistence type="predicted"/>
<feature type="domain" description="Protein kinase" evidence="8">
    <location>
        <begin position="8"/>
        <end position="339"/>
    </location>
</feature>
<reference evidence="9 10" key="1">
    <citation type="submission" date="2024-06" db="EMBL/GenBank/DDBJ databases">
        <title>The Natural Products Discovery Center: Release of the First 8490 Sequenced Strains for Exploring Actinobacteria Biosynthetic Diversity.</title>
        <authorList>
            <person name="Kalkreuter E."/>
            <person name="Kautsar S.A."/>
            <person name="Yang D."/>
            <person name="Bader C.D."/>
            <person name="Teijaro C.N."/>
            <person name="Fluegel L."/>
            <person name="Davis C.M."/>
            <person name="Simpson J.R."/>
            <person name="Lauterbach L."/>
            <person name="Steele A.D."/>
            <person name="Gui C."/>
            <person name="Meng S."/>
            <person name="Li G."/>
            <person name="Viehrig K."/>
            <person name="Ye F."/>
            <person name="Su P."/>
            <person name="Kiefer A.F."/>
            <person name="Nichols A."/>
            <person name="Cepeda A.J."/>
            <person name="Yan W."/>
            <person name="Fan B."/>
            <person name="Jiang Y."/>
            <person name="Adhikari A."/>
            <person name="Zheng C.-J."/>
            <person name="Schuster L."/>
            <person name="Cowan T.M."/>
            <person name="Smanski M.J."/>
            <person name="Chevrette M.G."/>
            <person name="De Carvalho L.P.S."/>
            <person name="Shen B."/>
        </authorList>
    </citation>
    <scope>NUCLEOTIDE SEQUENCE [LARGE SCALE GENOMIC DNA]</scope>
    <source>
        <strain evidence="9 10">NPDC045705</strain>
    </source>
</reference>
<feature type="compositionally biased region" description="Basic and acidic residues" evidence="7">
    <location>
        <begin position="246"/>
        <end position="259"/>
    </location>
</feature>
<dbReference type="InterPro" id="IPR000719">
    <property type="entry name" value="Prot_kinase_dom"/>
</dbReference>
<comment type="caution">
    <text evidence="9">The sequence shown here is derived from an EMBL/GenBank/DDBJ whole genome shotgun (WGS) entry which is preliminary data.</text>
</comment>